<dbReference type="CDD" id="cd00093">
    <property type="entry name" value="HTH_XRE"/>
    <property type="match status" value="1"/>
</dbReference>
<dbReference type="PROSITE" id="PS50943">
    <property type="entry name" value="HTH_CROC1"/>
    <property type="match status" value="1"/>
</dbReference>
<keyword evidence="4" id="KW-1185">Reference proteome</keyword>
<accession>A0A1M5US37</accession>
<dbReference type="SMART" id="SM00530">
    <property type="entry name" value="HTH_XRE"/>
    <property type="match status" value="1"/>
</dbReference>
<dbReference type="OrthoDB" id="9805356at2"/>
<dbReference type="RefSeq" id="WP_073139330.1">
    <property type="nucleotide sequence ID" value="NZ_FQWQ01000003.1"/>
</dbReference>
<evidence type="ECO:0000313" key="3">
    <source>
        <dbReference type="EMBL" id="SHH65809.1"/>
    </source>
</evidence>
<dbReference type="InterPro" id="IPR001387">
    <property type="entry name" value="Cro/C1-type_HTH"/>
</dbReference>
<reference evidence="3 4" key="1">
    <citation type="submission" date="2016-11" db="EMBL/GenBank/DDBJ databases">
        <authorList>
            <person name="Jaros S."/>
            <person name="Januszkiewicz K."/>
            <person name="Wedrychowicz H."/>
        </authorList>
    </citation>
    <scope>NUCLEOTIDE SEQUENCE [LARGE SCALE GENOMIC DNA]</scope>
    <source>
        <strain evidence="3 4">DSM 24574</strain>
    </source>
</reference>
<keyword evidence="1" id="KW-0238">DNA-binding</keyword>
<feature type="domain" description="HTH cro/C1-type" evidence="2">
    <location>
        <begin position="13"/>
        <end position="67"/>
    </location>
</feature>
<dbReference type="GO" id="GO:0003700">
    <property type="term" value="F:DNA-binding transcription factor activity"/>
    <property type="evidence" value="ECO:0007669"/>
    <property type="project" value="TreeGrafter"/>
</dbReference>
<dbReference type="EMBL" id="FQWQ01000003">
    <property type="protein sequence ID" value="SHH65809.1"/>
    <property type="molecule type" value="Genomic_DNA"/>
</dbReference>
<gene>
    <name evidence="3" type="ORF">SAMN04488109_4876</name>
</gene>
<evidence type="ECO:0000256" key="1">
    <source>
        <dbReference type="ARBA" id="ARBA00023125"/>
    </source>
</evidence>
<dbReference type="PANTHER" id="PTHR46797:SF1">
    <property type="entry name" value="METHYLPHOSPHONATE SYNTHASE"/>
    <property type="match status" value="1"/>
</dbReference>
<dbReference type="GO" id="GO:0003677">
    <property type="term" value="F:DNA binding"/>
    <property type="evidence" value="ECO:0007669"/>
    <property type="project" value="UniProtKB-KW"/>
</dbReference>
<dbReference type="SUPFAM" id="SSF51182">
    <property type="entry name" value="RmlC-like cupins"/>
    <property type="match status" value="1"/>
</dbReference>
<dbReference type="InterPro" id="IPR050807">
    <property type="entry name" value="TransReg_Diox_bact_type"/>
</dbReference>
<dbReference type="Pfam" id="PF01381">
    <property type="entry name" value="HTH_3"/>
    <property type="match status" value="1"/>
</dbReference>
<dbReference type="GO" id="GO:0005829">
    <property type="term" value="C:cytosol"/>
    <property type="evidence" value="ECO:0007669"/>
    <property type="project" value="TreeGrafter"/>
</dbReference>
<organism evidence="3 4">
    <name type="scientific">Chryseolinea serpens</name>
    <dbReference type="NCBI Taxonomy" id="947013"/>
    <lineage>
        <taxon>Bacteria</taxon>
        <taxon>Pseudomonadati</taxon>
        <taxon>Bacteroidota</taxon>
        <taxon>Cytophagia</taxon>
        <taxon>Cytophagales</taxon>
        <taxon>Fulvivirgaceae</taxon>
        <taxon>Chryseolinea</taxon>
    </lineage>
</organism>
<evidence type="ECO:0000313" key="4">
    <source>
        <dbReference type="Proteomes" id="UP000184212"/>
    </source>
</evidence>
<dbReference type="InterPro" id="IPR010982">
    <property type="entry name" value="Lambda_DNA-bd_dom_sf"/>
</dbReference>
<dbReference type="CDD" id="cd02209">
    <property type="entry name" value="cupin_XRE_C"/>
    <property type="match status" value="1"/>
</dbReference>
<dbReference type="AlphaFoldDB" id="A0A1M5US37"/>
<dbReference type="SUPFAM" id="SSF47413">
    <property type="entry name" value="lambda repressor-like DNA-binding domains"/>
    <property type="match status" value="1"/>
</dbReference>
<protein>
    <submittedName>
        <fullName evidence="3">Transcriptional regulator, XRE family with cupin sensor</fullName>
    </submittedName>
</protein>
<dbReference type="Pfam" id="PF07883">
    <property type="entry name" value="Cupin_2"/>
    <property type="match status" value="1"/>
</dbReference>
<dbReference type="InterPro" id="IPR014710">
    <property type="entry name" value="RmlC-like_jellyroll"/>
</dbReference>
<dbReference type="InterPro" id="IPR011051">
    <property type="entry name" value="RmlC_Cupin_sf"/>
</dbReference>
<dbReference type="Proteomes" id="UP000184212">
    <property type="component" value="Unassembled WGS sequence"/>
</dbReference>
<dbReference type="STRING" id="947013.SAMN04488109_4876"/>
<name>A0A1M5US37_9BACT</name>
<dbReference type="Gene3D" id="2.60.120.10">
    <property type="entry name" value="Jelly Rolls"/>
    <property type="match status" value="1"/>
</dbReference>
<dbReference type="Gene3D" id="1.10.260.40">
    <property type="entry name" value="lambda repressor-like DNA-binding domains"/>
    <property type="match status" value="1"/>
</dbReference>
<evidence type="ECO:0000259" key="2">
    <source>
        <dbReference type="PROSITE" id="PS50943"/>
    </source>
</evidence>
<dbReference type="PANTHER" id="PTHR46797">
    <property type="entry name" value="HTH-TYPE TRANSCRIPTIONAL REGULATOR"/>
    <property type="match status" value="1"/>
</dbReference>
<dbReference type="InterPro" id="IPR013096">
    <property type="entry name" value="Cupin_2"/>
</dbReference>
<proteinExistence type="predicted"/>
<sequence length="192" mass="21886">MQEDILIQISNKIKQARKSKNATVQELADLAKVSKGLISQVENSRTIPSLPVLFSIIRALNLDLNDFFKDVTLMADVPKVITKKPKDYQKFEKETTKGFTYRRILTKEIGNLPIDVVLLELKPGAKRKAYVKTEAYEYKYIIKGSIRYVIGEKEYVLKTGDSLFFDGREEHTLANAGKSTAQMLVVYFFIPT</sequence>